<name>A0A1S1V6T6_9FIRM</name>
<dbReference type="Proteomes" id="UP000180254">
    <property type="component" value="Unassembled WGS sequence"/>
</dbReference>
<dbReference type="AlphaFoldDB" id="A0A1S1V6T6"/>
<dbReference type="InterPro" id="IPR010982">
    <property type="entry name" value="Lambda_DNA-bd_dom_sf"/>
</dbReference>
<dbReference type="STRING" id="39480.EUAN_22590"/>
<evidence type="ECO:0000259" key="2">
    <source>
        <dbReference type="PROSITE" id="PS50943"/>
    </source>
</evidence>
<sequence>MKREKLISLREERGLSQTELAECIGTTQQTISWLENGRRKPNVYLAISLQNFFRVKVEDLFPDIFLGANTTKCS</sequence>
<dbReference type="RefSeq" id="WP_071064518.1">
    <property type="nucleotide sequence ID" value="NZ_MKIE01000014.1"/>
</dbReference>
<evidence type="ECO:0000256" key="1">
    <source>
        <dbReference type="ARBA" id="ARBA00023125"/>
    </source>
</evidence>
<organism evidence="3 4">
    <name type="scientific">Andreesenia angusta</name>
    <dbReference type="NCBI Taxonomy" id="39480"/>
    <lineage>
        <taxon>Bacteria</taxon>
        <taxon>Bacillati</taxon>
        <taxon>Bacillota</taxon>
        <taxon>Tissierellia</taxon>
        <taxon>Tissierellales</taxon>
        <taxon>Gottschalkiaceae</taxon>
        <taxon>Andreesenia</taxon>
    </lineage>
</organism>
<dbReference type="PANTHER" id="PTHR46558">
    <property type="entry name" value="TRACRIPTIONAL REGULATORY PROTEIN-RELATED-RELATED"/>
    <property type="match status" value="1"/>
</dbReference>
<dbReference type="GO" id="GO:0003677">
    <property type="term" value="F:DNA binding"/>
    <property type="evidence" value="ECO:0007669"/>
    <property type="project" value="UniProtKB-KW"/>
</dbReference>
<protein>
    <submittedName>
        <fullName evidence="3">Helix-turn-helix protein</fullName>
    </submittedName>
</protein>
<evidence type="ECO:0000313" key="3">
    <source>
        <dbReference type="EMBL" id="OHW61409.1"/>
    </source>
</evidence>
<feature type="domain" description="HTH cro/C1-type" evidence="2">
    <location>
        <begin position="6"/>
        <end position="60"/>
    </location>
</feature>
<dbReference type="Gene3D" id="1.10.260.40">
    <property type="entry name" value="lambda repressor-like DNA-binding domains"/>
    <property type="match status" value="1"/>
</dbReference>
<accession>A0A1S1V6T6</accession>
<dbReference type="PANTHER" id="PTHR46558:SF4">
    <property type="entry name" value="DNA-BIDING PHAGE PROTEIN"/>
    <property type="match status" value="1"/>
</dbReference>
<dbReference type="InterPro" id="IPR001387">
    <property type="entry name" value="Cro/C1-type_HTH"/>
</dbReference>
<keyword evidence="4" id="KW-1185">Reference proteome</keyword>
<dbReference type="OrthoDB" id="9808239at2"/>
<dbReference type="Pfam" id="PF01381">
    <property type="entry name" value="HTH_3"/>
    <property type="match status" value="1"/>
</dbReference>
<dbReference type="EMBL" id="MKIE01000014">
    <property type="protein sequence ID" value="OHW61409.1"/>
    <property type="molecule type" value="Genomic_DNA"/>
</dbReference>
<evidence type="ECO:0000313" key="4">
    <source>
        <dbReference type="Proteomes" id="UP000180254"/>
    </source>
</evidence>
<dbReference type="CDD" id="cd00093">
    <property type="entry name" value="HTH_XRE"/>
    <property type="match status" value="1"/>
</dbReference>
<comment type="caution">
    <text evidence="3">The sequence shown here is derived from an EMBL/GenBank/DDBJ whole genome shotgun (WGS) entry which is preliminary data.</text>
</comment>
<gene>
    <name evidence="3" type="ORF">EUAN_22590</name>
</gene>
<dbReference type="PROSITE" id="PS50943">
    <property type="entry name" value="HTH_CROC1"/>
    <property type="match status" value="1"/>
</dbReference>
<proteinExistence type="predicted"/>
<keyword evidence="1" id="KW-0238">DNA-binding</keyword>
<dbReference type="SMART" id="SM00530">
    <property type="entry name" value="HTH_XRE"/>
    <property type="match status" value="1"/>
</dbReference>
<dbReference type="SUPFAM" id="SSF47413">
    <property type="entry name" value="lambda repressor-like DNA-binding domains"/>
    <property type="match status" value="1"/>
</dbReference>
<reference evidence="3 4" key="1">
    <citation type="submission" date="2016-09" db="EMBL/GenBank/DDBJ databases">
        <title>Genome sequence of Eubacterium angustum.</title>
        <authorList>
            <person name="Poehlein A."/>
            <person name="Daniel R."/>
        </authorList>
    </citation>
    <scope>NUCLEOTIDE SEQUENCE [LARGE SCALE GENOMIC DNA]</scope>
    <source>
        <strain evidence="3 4">DSM 1989</strain>
    </source>
</reference>